<comment type="subcellular location">
    <subcellularLocation>
        <location evidence="3">Golgi apparatus</location>
        <location evidence="3">Golgi stack membrane</location>
        <topology evidence="3">Single-pass type II membrane protein</topology>
    </subcellularLocation>
</comment>
<dbReference type="GO" id="GO:0008107">
    <property type="term" value="F:galactoside 2-alpha-L-fucosyltransferase activity"/>
    <property type="evidence" value="ECO:0007669"/>
    <property type="project" value="InterPro"/>
</dbReference>
<keyword evidence="1 3" id="KW-0328">Glycosyltransferase</keyword>
<evidence type="ECO:0000256" key="1">
    <source>
        <dbReference type="ARBA" id="ARBA00022676"/>
    </source>
</evidence>
<sequence length="233" mass="26152">MAPWSNALLLTGKSRQYTVLIESIVPLIRELKKEFKYKRKHLNVAQTLFVGVHVRRGDYIGYLRSGGVTTTADTSYYRHAMAWMLRKLSSESASSRNIAFILASDDEVWCKKKLIPEIKKDIRLLGNQTKLGGSSVFYLGVKTTPVVDLVMLSSCNHSIISYGTYGIWSALMANGWTVVYDMAARNKPKAVKKMNAPMEFSKHLHKPTVLQKDLKALAIESGTFGSVVRNCYP</sequence>
<accession>A0A7R9HVF1</accession>
<dbReference type="PANTHER" id="PTHR11927">
    <property type="entry name" value="GALACTOSIDE 2-L-FUCOSYLTRANSFERASE"/>
    <property type="match status" value="1"/>
</dbReference>
<keyword evidence="3" id="KW-0333">Golgi apparatus</keyword>
<keyword evidence="3" id="KW-0735">Signal-anchor</keyword>
<evidence type="ECO:0000256" key="3">
    <source>
        <dbReference type="RuleBase" id="RU363129"/>
    </source>
</evidence>
<proteinExistence type="inferred from homology"/>
<keyword evidence="2 3" id="KW-0808">Transferase</keyword>
<dbReference type="GO" id="GO:0005975">
    <property type="term" value="P:carbohydrate metabolic process"/>
    <property type="evidence" value="ECO:0007669"/>
    <property type="project" value="InterPro"/>
</dbReference>
<dbReference type="EMBL" id="OD564271">
    <property type="protein sequence ID" value="CAD7437446.1"/>
    <property type="molecule type" value="Genomic_DNA"/>
</dbReference>
<dbReference type="AlphaFoldDB" id="A0A7R9HVF1"/>
<organism evidence="4">
    <name type="scientific">Timema bartmani</name>
    <dbReference type="NCBI Taxonomy" id="61472"/>
    <lineage>
        <taxon>Eukaryota</taxon>
        <taxon>Metazoa</taxon>
        <taxon>Ecdysozoa</taxon>
        <taxon>Arthropoda</taxon>
        <taxon>Hexapoda</taxon>
        <taxon>Insecta</taxon>
        <taxon>Pterygota</taxon>
        <taxon>Neoptera</taxon>
        <taxon>Polyneoptera</taxon>
        <taxon>Phasmatodea</taxon>
        <taxon>Timematodea</taxon>
        <taxon>Timematoidea</taxon>
        <taxon>Timematidae</taxon>
        <taxon>Timema</taxon>
    </lineage>
</organism>
<dbReference type="UniPathway" id="UPA00378"/>
<dbReference type="EC" id="2.4.1.-" evidence="3"/>
<gene>
    <name evidence="4" type="ORF">TBIB3V08_LOCUS57</name>
</gene>
<comment type="pathway">
    <text evidence="3">Protein modification; protein glycosylation.</text>
</comment>
<reference evidence="4" key="1">
    <citation type="submission" date="2020-11" db="EMBL/GenBank/DDBJ databases">
        <authorList>
            <person name="Tran Van P."/>
        </authorList>
    </citation>
    <scope>NUCLEOTIDE SEQUENCE</scope>
</reference>
<keyword evidence="3" id="KW-0812">Transmembrane</keyword>
<protein>
    <recommendedName>
        <fullName evidence="3">L-Fucosyltransferase</fullName>
        <ecNumber evidence="3">2.4.1.-</ecNumber>
    </recommendedName>
</protein>
<dbReference type="InterPro" id="IPR002516">
    <property type="entry name" value="Glyco_trans_11"/>
</dbReference>
<name>A0A7R9HVF1_9NEOP</name>
<evidence type="ECO:0000256" key="2">
    <source>
        <dbReference type="ARBA" id="ARBA00022679"/>
    </source>
</evidence>
<dbReference type="PANTHER" id="PTHR11927:SF9">
    <property type="entry name" value="L-FUCOSYLTRANSFERASE"/>
    <property type="match status" value="1"/>
</dbReference>
<evidence type="ECO:0000313" key="4">
    <source>
        <dbReference type="EMBL" id="CAD7437446.1"/>
    </source>
</evidence>
<keyword evidence="3" id="KW-0325">Glycoprotein</keyword>
<dbReference type="Pfam" id="PF01531">
    <property type="entry name" value="Glyco_transf_11"/>
    <property type="match status" value="1"/>
</dbReference>
<dbReference type="Gene3D" id="3.40.50.11350">
    <property type="match status" value="1"/>
</dbReference>
<dbReference type="GO" id="GO:0032580">
    <property type="term" value="C:Golgi cisterna membrane"/>
    <property type="evidence" value="ECO:0007669"/>
    <property type="project" value="UniProtKB-SubCell"/>
</dbReference>
<comment type="similarity">
    <text evidence="3">Belongs to the glycosyltransferase 11 family.</text>
</comment>